<protein>
    <recommendedName>
        <fullName evidence="3">Concanavalin A-like lectin/glucanases superfamily protein</fullName>
    </recommendedName>
</protein>
<dbReference type="Proteomes" id="UP000199211">
    <property type="component" value="Unassembled WGS sequence"/>
</dbReference>
<dbReference type="SUPFAM" id="SSF49899">
    <property type="entry name" value="Concanavalin A-like lectins/glucanases"/>
    <property type="match status" value="1"/>
</dbReference>
<evidence type="ECO:0000313" key="2">
    <source>
        <dbReference type="Proteomes" id="UP000199211"/>
    </source>
</evidence>
<evidence type="ECO:0000313" key="1">
    <source>
        <dbReference type="EMBL" id="SFL88984.1"/>
    </source>
</evidence>
<gene>
    <name evidence="1" type="ORF">SAMN04487868_1142</name>
</gene>
<dbReference type="InterPro" id="IPR013320">
    <property type="entry name" value="ConA-like_dom_sf"/>
</dbReference>
<dbReference type="EMBL" id="FOTV01000014">
    <property type="protein sequence ID" value="SFL88984.1"/>
    <property type="molecule type" value="Genomic_DNA"/>
</dbReference>
<evidence type="ECO:0008006" key="3">
    <source>
        <dbReference type="Google" id="ProtNLM"/>
    </source>
</evidence>
<reference evidence="1 2" key="1">
    <citation type="submission" date="2016-10" db="EMBL/GenBank/DDBJ databases">
        <authorList>
            <person name="Varghese N."/>
            <person name="Submissions S."/>
        </authorList>
    </citation>
    <scope>NUCLEOTIDE SEQUENCE [LARGE SCALE GENOMIC DNA]</scope>
    <source>
        <strain evidence="1 2">DSM 26291</strain>
    </source>
</reference>
<accession>A0ABY1FRD9</accession>
<dbReference type="Gene3D" id="2.60.120.200">
    <property type="match status" value="1"/>
</dbReference>
<sequence>MNAGGSLVNLGNGAQKLTQTSSGRLVYEVRTANGTYSVEGELLANNQWHRVAARYHNGQIELWVNGNTYSEEATGNLVHNSVALRQLEVGKGFHGQLNSLKWFDWTSQPVMTFDDGSVEKTVTVGQDGYTEMTLQSTGAMGAGGSELMTQRIAVHTDMVRQYASLLSREAFATLAGQYADTLDNSAPPINVAGLDPNYQPVSLPFVSKAYAADGESSFAWSLINWFIPIEDFGIVLDQLGYLVSDPEKFDGMEFTIALVNTITIFPPAKPLKLFTTPLRALFRSMDKVNPKFAKHFAGYLGKVVQKAKKGDFDTLWNTLPFLVLAAELYSDPDAREGLEFLFSTVDSADDVLAWVNYLGLPANGWEGEGEPPTVPAFGDDPQVAQNLPLGWLVPQAQANVVTGAVRRVTAKFLGVVLKNLSTRVTGQEAKNIPDAIRIVRRQLPDVNARDLRKYAFSTDMLKSSAWMMTQSGSRALRNFVRGKTNMRYQPITVMAIVAYLGWESGCGVALDQEADAEPPAPGVAPGMPLSEKMKCNGIGLNEQVRGQVGKKLAAVFADSFDRKLSEVKSGVSAKSGHGNLFQLGETAFHQLKHRYAGGLPVKALERARWVGVFDSPEQMDRAEQSADIGLKCPTNCVTKIQRNVDIVLGGPDLDSPEHWIKLKSYQSQVSKKVDNKSPDRYRLAYRGGQLERWNMRPRQPANMTMHKQFSVDVAATVAEVAWLPKSQTGEGVYVQKVQVPEARWRFQAFKVDKQPLKLYEVSPLLGKKGKDKSIRDLFSESPIAKSPSDKDVVSTSYRWASNVEQRAELVTQTRLIAELLSSKVSDLITREKPSFSDPETD</sequence>
<proteinExistence type="predicted"/>
<keyword evidence="2" id="KW-1185">Reference proteome</keyword>
<name>A0ABY1FRD9_9GAMM</name>
<comment type="caution">
    <text evidence="1">The sequence shown here is derived from an EMBL/GenBank/DDBJ whole genome shotgun (WGS) entry which is preliminary data.</text>
</comment>
<organism evidence="1 2">
    <name type="scientific">Marinobacter salarius</name>
    <dbReference type="NCBI Taxonomy" id="1420917"/>
    <lineage>
        <taxon>Bacteria</taxon>
        <taxon>Pseudomonadati</taxon>
        <taxon>Pseudomonadota</taxon>
        <taxon>Gammaproteobacteria</taxon>
        <taxon>Pseudomonadales</taxon>
        <taxon>Marinobacteraceae</taxon>
        <taxon>Marinobacter</taxon>
    </lineage>
</organism>